<name>A0A6J6WTW5_9ZZZZ</name>
<sequence length="53" mass="5975">MALTGRYASNDHCGFTRQDEANEYCGLRKGEQADDDVDQNCMVAYLVNERGED</sequence>
<protein>
    <submittedName>
        <fullName evidence="1">Unannotated protein</fullName>
    </submittedName>
</protein>
<dbReference type="AlphaFoldDB" id="A0A6J6WTW5"/>
<evidence type="ECO:0000313" key="1">
    <source>
        <dbReference type="EMBL" id="CAB4786683.1"/>
    </source>
</evidence>
<dbReference type="EMBL" id="CAFAAB010000093">
    <property type="protein sequence ID" value="CAB4786683.1"/>
    <property type="molecule type" value="Genomic_DNA"/>
</dbReference>
<gene>
    <name evidence="1" type="ORF">UFOPK2958_00869</name>
</gene>
<reference evidence="1" key="1">
    <citation type="submission" date="2020-05" db="EMBL/GenBank/DDBJ databases">
        <authorList>
            <person name="Chiriac C."/>
            <person name="Salcher M."/>
            <person name="Ghai R."/>
            <person name="Kavagutti S V."/>
        </authorList>
    </citation>
    <scope>NUCLEOTIDE SEQUENCE</scope>
</reference>
<accession>A0A6J6WTW5</accession>
<proteinExistence type="predicted"/>
<organism evidence="1">
    <name type="scientific">freshwater metagenome</name>
    <dbReference type="NCBI Taxonomy" id="449393"/>
    <lineage>
        <taxon>unclassified sequences</taxon>
        <taxon>metagenomes</taxon>
        <taxon>ecological metagenomes</taxon>
    </lineage>
</organism>